<name>A0A0F6YHX1_9BACT</name>
<feature type="compositionally biased region" description="Gly residues" evidence="4">
    <location>
        <begin position="44"/>
        <end position="56"/>
    </location>
</feature>
<dbReference type="PROSITE" id="PS51257">
    <property type="entry name" value="PROKAR_LIPOPROTEIN"/>
    <property type="match status" value="1"/>
</dbReference>
<keyword evidence="2" id="KW-0677">Repeat</keyword>
<organism evidence="5 6">
    <name type="scientific">Sandaracinus amylolyticus</name>
    <dbReference type="NCBI Taxonomy" id="927083"/>
    <lineage>
        <taxon>Bacteria</taxon>
        <taxon>Pseudomonadati</taxon>
        <taxon>Myxococcota</taxon>
        <taxon>Polyangia</taxon>
        <taxon>Polyangiales</taxon>
        <taxon>Sandaracinaceae</taxon>
        <taxon>Sandaracinus</taxon>
    </lineage>
</organism>
<keyword evidence="6" id="KW-1185">Reference proteome</keyword>
<dbReference type="Proteomes" id="UP000034883">
    <property type="component" value="Chromosome"/>
</dbReference>
<dbReference type="InterPro" id="IPR011936">
    <property type="entry name" value="Myxo_disulph_rpt"/>
</dbReference>
<reference evidence="5 6" key="1">
    <citation type="submission" date="2015-03" db="EMBL/GenBank/DDBJ databases">
        <title>Genome assembly of Sandaracinus amylolyticus DSM 53668.</title>
        <authorList>
            <person name="Sharma G."/>
            <person name="Subramanian S."/>
        </authorList>
    </citation>
    <scope>NUCLEOTIDE SEQUENCE [LARGE SCALE GENOMIC DNA]</scope>
    <source>
        <strain evidence="5 6">DSM 53668</strain>
    </source>
</reference>
<sequence length="217" mass="21513">MNARARIIAALLVGLALQGCQLIVDFDRSRIVEGDAGVDAGAADAGGGGMDAGSDAGGDDAGTDAAMDDAAMDDAGSDAAMDDAGSDAAVAMTCGNGTEEGTEACDDGNTVTEAECPYGSTPPCMICDATCEHEIERTTAPRCGDGDTDAPQEDCDDGNTTTERCAYGTATCTVCDATCQDAAATGPTCGDGTVDAPQEECEPPSTATCDASCQDVT</sequence>
<dbReference type="EMBL" id="CP011125">
    <property type="protein sequence ID" value="AKF05591.1"/>
    <property type="molecule type" value="Genomic_DNA"/>
</dbReference>
<evidence type="ECO:0000313" key="6">
    <source>
        <dbReference type="Proteomes" id="UP000034883"/>
    </source>
</evidence>
<evidence type="ECO:0000313" key="5">
    <source>
        <dbReference type="EMBL" id="AKF05591.1"/>
    </source>
</evidence>
<accession>A0A0F6YHX1</accession>
<protein>
    <submittedName>
        <fullName evidence="5">Multiple EGF-like-domain protein 3</fullName>
    </submittedName>
</protein>
<feature type="region of interest" description="Disordered" evidence="4">
    <location>
        <begin position="193"/>
        <end position="217"/>
    </location>
</feature>
<evidence type="ECO:0000256" key="4">
    <source>
        <dbReference type="SAM" id="MobiDB-lite"/>
    </source>
</evidence>
<evidence type="ECO:0000256" key="1">
    <source>
        <dbReference type="ARBA" id="ARBA00022729"/>
    </source>
</evidence>
<dbReference type="AlphaFoldDB" id="A0A0F6YHX1"/>
<gene>
    <name evidence="5" type="ORF">DB32_002740</name>
</gene>
<feature type="compositionally biased region" description="Polar residues" evidence="4">
    <location>
        <begin position="205"/>
        <end position="217"/>
    </location>
</feature>
<feature type="region of interest" description="Disordered" evidence="4">
    <location>
        <begin position="42"/>
        <end position="67"/>
    </location>
</feature>
<dbReference type="STRING" id="927083.DB32_002740"/>
<dbReference type="NCBIfam" id="TIGR02232">
    <property type="entry name" value="myxo_disulf_rpt"/>
    <property type="match status" value="1"/>
</dbReference>
<keyword evidence="1" id="KW-0732">Signal</keyword>
<feature type="compositionally biased region" description="Acidic residues" evidence="4">
    <location>
        <begin position="57"/>
        <end position="67"/>
    </location>
</feature>
<evidence type="ECO:0000256" key="2">
    <source>
        <dbReference type="ARBA" id="ARBA00022737"/>
    </source>
</evidence>
<keyword evidence="3" id="KW-1015">Disulfide bond</keyword>
<proteinExistence type="predicted"/>
<evidence type="ECO:0000256" key="3">
    <source>
        <dbReference type="ARBA" id="ARBA00023157"/>
    </source>
</evidence>
<dbReference type="KEGG" id="samy:DB32_002740"/>